<evidence type="ECO:0000313" key="2">
    <source>
        <dbReference type="EMBL" id="GIY24790.1"/>
    </source>
</evidence>
<evidence type="ECO:0000256" key="1">
    <source>
        <dbReference type="SAM" id="MobiDB-lite"/>
    </source>
</evidence>
<sequence>MGGTAFEKETGVYHESGLVIKSSGITCDAEENTFPGSPSMEDASNHLPLYKLT</sequence>
<dbReference type="EMBL" id="BPLR01008452">
    <property type="protein sequence ID" value="GIY24790.1"/>
    <property type="molecule type" value="Genomic_DNA"/>
</dbReference>
<name>A0AAV4RTN5_CAEEX</name>
<accession>A0AAV4RTN5</accession>
<dbReference type="Proteomes" id="UP001054945">
    <property type="component" value="Unassembled WGS sequence"/>
</dbReference>
<evidence type="ECO:0000313" key="3">
    <source>
        <dbReference type="Proteomes" id="UP001054945"/>
    </source>
</evidence>
<feature type="region of interest" description="Disordered" evidence="1">
    <location>
        <begin position="31"/>
        <end position="53"/>
    </location>
</feature>
<comment type="caution">
    <text evidence="2">The sequence shown here is derived from an EMBL/GenBank/DDBJ whole genome shotgun (WGS) entry which is preliminary data.</text>
</comment>
<feature type="non-terminal residue" evidence="2">
    <location>
        <position position="53"/>
    </location>
</feature>
<reference evidence="2 3" key="1">
    <citation type="submission" date="2021-06" db="EMBL/GenBank/DDBJ databases">
        <title>Caerostris extrusa draft genome.</title>
        <authorList>
            <person name="Kono N."/>
            <person name="Arakawa K."/>
        </authorList>
    </citation>
    <scope>NUCLEOTIDE SEQUENCE [LARGE SCALE GENOMIC DNA]</scope>
</reference>
<gene>
    <name evidence="2" type="ORF">CEXT_261061</name>
</gene>
<keyword evidence="3" id="KW-1185">Reference proteome</keyword>
<protein>
    <submittedName>
        <fullName evidence="2">Uncharacterized protein</fullName>
    </submittedName>
</protein>
<organism evidence="2 3">
    <name type="scientific">Caerostris extrusa</name>
    <name type="common">Bark spider</name>
    <name type="synonym">Caerostris bankana</name>
    <dbReference type="NCBI Taxonomy" id="172846"/>
    <lineage>
        <taxon>Eukaryota</taxon>
        <taxon>Metazoa</taxon>
        <taxon>Ecdysozoa</taxon>
        <taxon>Arthropoda</taxon>
        <taxon>Chelicerata</taxon>
        <taxon>Arachnida</taxon>
        <taxon>Araneae</taxon>
        <taxon>Araneomorphae</taxon>
        <taxon>Entelegynae</taxon>
        <taxon>Araneoidea</taxon>
        <taxon>Araneidae</taxon>
        <taxon>Caerostris</taxon>
    </lineage>
</organism>
<proteinExistence type="predicted"/>
<dbReference type="AlphaFoldDB" id="A0AAV4RTN5"/>